<comment type="caution">
    <text evidence="2">The sequence shown here is derived from an EMBL/GenBank/DDBJ whole genome shotgun (WGS) entry which is preliminary data.</text>
</comment>
<dbReference type="EMBL" id="VSSQ01013087">
    <property type="protein sequence ID" value="MPM50711.1"/>
    <property type="molecule type" value="Genomic_DNA"/>
</dbReference>
<dbReference type="AlphaFoldDB" id="A0A645AEK1"/>
<feature type="transmembrane region" description="Helical" evidence="1">
    <location>
        <begin position="114"/>
        <end position="136"/>
    </location>
</feature>
<evidence type="ECO:0000256" key="1">
    <source>
        <dbReference type="SAM" id="Phobius"/>
    </source>
</evidence>
<proteinExistence type="predicted"/>
<gene>
    <name evidence="2" type="ORF">SDC9_97454</name>
</gene>
<name>A0A645AEK1_9ZZZZ</name>
<organism evidence="2">
    <name type="scientific">bioreactor metagenome</name>
    <dbReference type="NCBI Taxonomy" id="1076179"/>
    <lineage>
        <taxon>unclassified sequences</taxon>
        <taxon>metagenomes</taxon>
        <taxon>ecological metagenomes</taxon>
    </lineage>
</organism>
<keyword evidence="1" id="KW-0812">Transmembrane</keyword>
<keyword evidence="1" id="KW-1133">Transmembrane helix</keyword>
<keyword evidence="1" id="KW-0472">Membrane</keyword>
<reference evidence="2" key="1">
    <citation type="submission" date="2019-08" db="EMBL/GenBank/DDBJ databases">
        <authorList>
            <person name="Kucharzyk K."/>
            <person name="Murdoch R.W."/>
            <person name="Higgins S."/>
            <person name="Loffler F."/>
        </authorList>
    </citation>
    <scope>NUCLEOTIDE SEQUENCE</scope>
</reference>
<protein>
    <submittedName>
        <fullName evidence="2">Uncharacterized protein</fullName>
    </submittedName>
</protein>
<accession>A0A645AEK1</accession>
<evidence type="ECO:0000313" key="2">
    <source>
        <dbReference type="EMBL" id="MPM50711.1"/>
    </source>
</evidence>
<sequence>MFNAGVPVAVAVVAEPVIGMVAVVVAVAPIQAIMLLLLCLALHILLLLVRVELLELQRRQMEEMEETPLQFLEEQQLPQMAGQGVKNGYLEAVPAALAVQLVLMRVEMEPAEQMVKVAAAVAALVVLVLEMLPLVLPGAH</sequence>
<feature type="transmembrane region" description="Helical" evidence="1">
    <location>
        <begin position="20"/>
        <end position="49"/>
    </location>
</feature>